<name>A0A6A8DGR9_9BACI</name>
<dbReference type="PANTHER" id="PTHR24422">
    <property type="entry name" value="CHEMOTAXIS PROTEIN METHYLTRANSFERASE"/>
    <property type="match status" value="1"/>
</dbReference>
<dbReference type="Gene3D" id="3.40.50.150">
    <property type="entry name" value="Vaccinia Virus protein VP39"/>
    <property type="match status" value="1"/>
</dbReference>
<reference evidence="2" key="1">
    <citation type="submission" date="2019-11" db="EMBL/GenBank/DDBJ databases">
        <authorList>
            <person name="Li J."/>
        </authorList>
    </citation>
    <scope>NUCLEOTIDE SEQUENCE</scope>
    <source>
        <strain evidence="2">B6B</strain>
    </source>
</reference>
<dbReference type="InterPro" id="IPR029063">
    <property type="entry name" value="SAM-dependent_MTases_sf"/>
</dbReference>
<dbReference type="InterPro" id="IPR022642">
    <property type="entry name" value="CheR_C"/>
</dbReference>
<gene>
    <name evidence="2" type="ORF">GH741_19790</name>
</gene>
<keyword evidence="3" id="KW-1185">Reference proteome</keyword>
<dbReference type="OrthoDB" id="9816309at2"/>
<dbReference type="AlphaFoldDB" id="A0A6A8DGR9"/>
<dbReference type="GO" id="GO:0008757">
    <property type="term" value="F:S-adenosylmethionine-dependent methyltransferase activity"/>
    <property type="evidence" value="ECO:0007669"/>
    <property type="project" value="InterPro"/>
</dbReference>
<dbReference type="SUPFAM" id="SSF47757">
    <property type="entry name" value="Chemotaxis receptor methyltransferase CheR, N-terminal domain"/>
    <property type="match status" value="1"/>
</dbReference>
<dbReference type="GO" id="GO:0032259">
    <property type="term" value="P:methylation"/>
    <property type="evidence" value="ECO:0007669"/>
    <property type="project" value="UniProtKB-KW"/>
</dbReference>
<protein>
    <submittedName>
        <fullName evidence="2">Protein-glutamate O-methyltransferase CheR</fullName>
    </submittedName>
</protein>
<keyword evidence="2" id="KW-0808">Transferase</keyword>
<dbReference type="SMART" id="SM00138">
    <property type="entry name" value="MeTrc"/>
    <property type="match status" value="1"/>
</dbReference>
<dbReference type="InterPro" id="IPR050903">
    <property type="entry name" value="Bact_Chemotaxis_MeTrfase"/>
</dbReference>
<dbReference type="Pfam" id="PF01739">
    <property type="entry name" value="CheR"/>
    <property type="match status" value="1"/>
</dbReference>
<organism evidence="2 3">
    <name type="scientific">Aquibacillus halophilus</name>
    <dbReference type="NCBI Taxonomy" id="930132"/>
    <lineage>
        <taxon>Bacteria</taxon>
        <taxon>Bacillati</taxon>
        <taxon>Bacillota</taxon>
        <taxon>Bacilli</taxon>
        <taxon>Bacillales</taxon>
        <taxon>Bacillaceae</taxon>
        <taxon>Aquibacillus</taxon>
    </lineage>
</organism>
<dbReference type="SUPFAM" id="SSF53335">
    <property type="entry name" value="S-adenosyl-L-methionine-dependent methyltransferases"/>
    <property type="match status" value="1"/>
</dbReference>
<proteinExistence type="predicted"/>
<feature type="domain" description="CheR-type methyltransferase" evidence="1">
    <location>
        <begin position="12"/>
        <end position="256"/>
    </location>
</feature>
<evidence type="ECO:0000313" key="3">
    <source>
        <dbReference type="Proteomes" id="UP000799092"/>
    </source>
</evidence>
<accession>A0A6A8DGR9</accession>
<evidence type="ECO:0000313" key="2">
    <source>
        <dbReference type="EMBL" id="MRH44888.1"/>
    </source>
</evidence>
<dbReference type="Pfam" id="PF03705">
    <property type="entry name" value="CheR_N"/>
    <property type="match status" value="1"/>
</dbReference>
<dbReference type="RefSeq" id="WP_153738487.1">
    <property type="nucleotide sequence ID" value="NZ_WJNG01000020.1"/>
</dbReference>
<dbReference type="InterPro" id="IPR000780">
    <property type="entry name" value="CheR_MeTrfase"/>
</dbReference>
<dbReference type="PANTHER" id="PTHR24422:SF8">
    <property type="entry name" value="CHEMOTAXIS PROTEIN"/>
    <property type="match status" value="1"/>
</dbReference>
<dbReference type="EMBL" id="WJNG01000020">
    <property type="protein sequence ID" value="MRH44888.1"/>
    <property type="molecule type" value="Genomic_DNA"/>
</dbReference>
<evidence type="ECO:0000259" key="1">
    <source>
        <dbReference type="PROSITE" id="PS50123"/>
    </source>
</evidence>
<dbReference type="Proteomes" id="UP000799092">
    <property type="component" value="Unassembled WGS sequence"/>
</dbReference>
<keyword evidence="2" id="KW-0489">Methyltransferase</keyword>
<dbReference type="PROSITE" id="PS50123">
    <property type="entry name" value="CHER"/>
    <property type="match status" value="1"/>
</dbReference>
<comment type="caution">
    <text evidence="2">The sequence shown here is derived from an EMBL/GenBank/DDBJ whole genome shotgun (WGS) entry which is preliminary data.</text>
</comment>
<dbReference type="InterPro" id="IPR022641">
    <property type="entry name" value="CheR_N"/>
</dbReference>
<sequence>MKKNELNHEENTNIEIQLLLEAIFRKYGYDFRNYSTNHLTRRISYILEKTNSQNISELQHKVLYDGKTFYEVLKNLSINVTEMFRNPSFYKLIREEIVPVLKTYPFIKVWSAGCSTGEEVYSLAILLKEEGLLDRSLIYGTDLNEDVLMKAREGIYSAKKLEDYANNYKDAGGKGRLADYFTVKYNSILLKEELKKNIVFAGHNLVTDHVFGEMNLIICRNVFIYFEQELQDRTIKLFLESLCTGGFLGIGAKEDIRFSKHYHLLDTVNDRNKIYQKKFI</sequence>
<dbReference type="PRINTS" id="PR00996">
    <property type="entry name" value="CHERMTFRASE"/>
</dbReference>